<keyword evidence="1" id="KW-0812">Transmembrane</keyword>
<keyword evidence="3" id="KW-1185">Reference proteome</keyword>
<proteinExistence type="predicted"/>
<sequence>MSSRHHPELPRMAEGCRAMLRWSATLDFTLTWRWSATLGGVASLEIEMDKLFSWTRAGNQWRAELCYKIEMDKLFSMDPRWEPMQSGTLIKLKRFPYCQPCFWFPFFVCGTDPTFLVHLWMFR</sequence>
<dbReference type="Proteomes" id="UP001055439">
    <property type="component" value="Chromosome 9"/>
</dbReference>
<organism evidence="2 3">
    <name type="scientific">Musa troglodytarum</name>
    <name type="common">fe'i banana</name>
    <dbReference type="NCBI Taxonomy" id="320322"/>
    <lineage>
        <taxon>Eukaryota</taxon>
        <taxon>Viridiplantae</taxon>
        <taxon>Streptophyta</taxon>
        <taxon>Embryophyta</taxon>
        <taxon>Tracheophyta</taxon>
        <taxon>Spermatophyta</taxon>
        <taxon>Magnoliopsida</taxon>
        <taxon>Liliopsida</taxon>
        <taxon>Zingiberales</taxon>
        <taxon>Musaceae</taxon>
        <taxon>Musa</taxon>
    </lineage>
</organism>
<evidence type="ECO:0000313" key="3">
    <source>
        <dbReference type="Proteomes" id="UP001055439"/>
    </source>
</evidence>
<accession>A0A9E7I5X9</accession>
<keyword evidence="1" id="KW-1133">Transmembrane helix</keyword>
<evidence type="ECO:0000313" key="2">
    <source>
        <dbReference type="EMBL" id="URE46031.1"/>
    </source>
</evidence>
<name>A0A9E7I5X9_9LILI</name>
<keyword evidence="1" id="KW-0472">Membrane</keyword>
<gene>
    <name evidence="2" type="ORF">MUK42_35345</name>
</gene>
<reference evidence="2" key="1">
    <citation type="submission" date="2022-05" db="EMBL/GenBank/DDBJ databases">
        <title>The Musa troglodytarum L. genome provides insights into the mechanism of non-climacteric behaviour and enrichment of carotenoids.</title>
        <authorList>
            <person name="Wang J."/>
        </authorList>
    </citation>
    <scope>NUCLEOTIDE SEQUENCE</scope>
    <source>
        <tissue evidence="2">Leaf</tissue>
    </source>
</reference>
<dbReference type="EMBL" id="CP097511">
    <property type="protein sequence ID" value="URE46031.1"/>
    <property type="molecule type" value="Genomic_DNA"/>
</dbReference>
<protein>
    <submittedName>
        <fullName evidence="2">Uncharacterized protein</fullName>
    </submittedName>
</protein>
<evidence type="ECO:0000256" key="1">
    <source>
        <dbReference type="SAM" id="Phobius"/>
    </source>
</evidence>
<dbReference type="AlphaFoldDB" id="A0A9E7I5X9"/>
<feature type="transmembrane region" description="Helical" evidence="1">
    <location>
        <begin position="102"/>
        <end position="122"/>
    </location>
</feature>